<dbReference type="InterPro" id="IPR037054">
    <property type="entry name" value="A-glucoronidase_C_sf"/>
</dbReference>
<dbReference type="SUPFAM" id="SSF55545">
    <property type="entry name" value="beta-N-acetylhexosaminidase-like domain"/>
    <property type="match status" value="1"/>
</dbReference>
<sequence length="843" mass="93594">MRNGIFIFALLSSIGIATAENGLNGWLRYASVPCNGDCQRALPSQIVTLNSTKSSPVYVAGQELQDGLHLILGKNASVEFTGCSTDSSIIVGTVEAYRRACNTVGQVPELGVDGFWLNVKGKSVQIVGQTERGTLYGAYEYLSMLAQGNFSQVSYATSPHAPIRWVNQWDNLDGSIERGYGGPSIFFKDGVIRQDLSRVKQYARLLASVRINGIIVNNVNANASLLMPSNMDGLARIADIFRPYGIRVGISLNFASPSTLGGISTYDPFDPSVIAWWGNVTAQLYARIPDMAGYLVKANSEGQPGPATYNRTLADGANMFARALKPHGGVVMFRAFVYNNNLSENNWYNDRANAAVEFFKPLDGKFDENVVVQIKYGPIDFQVREPASPLFANLYKTNTAIELEVTQEYLGQQSHLVYLPPLWQTVLGFDLRVDHKPSPVRDIISGQRFDRPLGGWAAVVNVGTNTTWLGSHLAMSNLYAYGRLAWEPTLDSEHILQDWIRLTFGLDRSVLDTLTQMSMESWPAYENYSGNLGIQTLTDILYTHYGPNPASQDGNGWGQWTRADHLSIGMDRTVENGTKFAGQYPAEIAAMYENIETTPDNLLLWFHHVNYTQRLHSGKTVIQHFYDAHYAGAETAQTFVSQWESLEKRIDAERYQHVLTRLIYQAGHSIVWRDAINNFYHNLSGIADEKQRVGYHPWRVEAEDMQLDGYVPYAVSPFETASNFTAIVTASNSTTGTAVAQLDFQTGTYDLGINYYDLYGGKSQWTVYLNDGVVGQWQGNSEDVLSHTPSIYLDGHSATRITFRDVKIRKGDRLKIVGKPDGVEPAPLDYVVLLPPGIVNSES</sequence>
<evidence type="ECO:0000313" key="20">
    <source>
        <dbReference type="EMBL" id="KAF7183480.1"/>
    </source>
</evidence>
<name>A0A8H6PM71_9EURO</name>
<evidence type="ECO:0000313" key="19">
    <source>
        <dbReference type="EMBL" id="KAF7157320.1"/>
    </source>
</evidence>
<evidence type="ECO:0000256" key="13">
    <source>
        <dbReference type="PIRNR" id="PIRNR029900"/>
    </source>
</evidence>
<dbReference type="EC" id="3.2.1.139" evidence="13 15"/>
<dbReference type="InterPro" id="IPR011395">
    <property type="entry name" value="Glyco_hydro_67_aGlcAse"/>
</dbReference>
<comment type="function">
    <text evidence="11 15">Alpha-glucuronidase involved in the hydrolysis of xylan, a major structural heterogeneous polysaccharide found in plant biomass representing the second most abundant polysaccharide in the biosphere, after cellulose. Releases 4-O-methylglucuronic acid from xylan.</text>
</comment>
<dbReference type="EMBL" id="JACBAG010001721">
    <property type="protein sequence ID" value="KAF7183480.1"/>
    <property type="molecule type" value="Genomic_DNA"/>
</dbReference>
<evidence type="ECO:0000256" key="10">
    <source>
        <dbReference type="ARBA" id="ARBA00023326"/>
    </source>
</evidence>
<feature type="domain" description="Glycosyl hydrolase family 67 catalytic" evidence="18">
    <location>
        <begin position="148"/>
        <end position="468"/>
    </location>
</feature>
<evidence type="ECO:0000256" key="6">
    <source>
        <dbReference type="ARBA" id="ARBA00022801"/>
    </source>
</evidence>
<dbReference type="Pfam" id="PF03648">
    <property type="entry name" value="Glyco_hydro_67N"/>
    <property type="match status" value="1"/>
</dbReference>
<dbReference type="OrthoDB" id="6501611at2759"/>
<dbReference type="Proteomes" id="UP000641853">
    <property type="component" value="Unassembled WGS sequence"/>
</dbReference>
<dbReference type="InterPro" id="IPR005154">
    <property type="entry name" value="Glyco_hydro_67_aGlcAse_N"/>
</dbReference>
<feature type="signal peptide" evidence="13 15">
    <location>
        <begin position="1"/>
        <end position="19"/>
    </location>
</feature>
<feature type="chain" id="PRO_5035336571" description="Alpha-glucuronidase" evidence="13 15">
    <location>
        <begin position="20"/>
        <end position="843"/>
    </location>
</feature>
<evidence type="ECO:0000256" key="1">
    <source>
        <dbReference type="ARBA" id="ARBA00004613"/>
    </source>
</evidence>
<dbReference type="Gene3D" id="3.30.379.10">
    <property type="entry name" value="Chitobiase/beta-hexosaminidase domain 2-like"/>
    <property type="match status" value="1"/>
</dbReference>
<comment type="similarity">
    <text evidence="2 13 15">Belongs to the glycosyl hydrolase 67 family.</text>
</comment>
<comment type="caution">
    <text evidence="19">The sequence shown here is derived from an EMBL/GenBank/DDBJ whole genome shotgun (WGS) entry which is preliminary data.</text>
</comment>
<dbReference type="PANTHER" id="PTHR39207">
    <property type="entry name" value="ALPHA-GLUCURONIDASE A"/>
    <property type="match status" value="1"/>
</dbReference>
<dbReference type="FunFam" id="3.30.379.10:FF:000007">
    <property type="entry name" value="Alpha-glucuronidase A"/>
    <property type="match status" value="1"/>
</dbReference>
<evidence type="ECO:0000256" key="2">
    <source>
        <dbReference type="ARBA" id="ARBA00008833"/>
    </source>
</evidence>
<feature type="active site" description="Proton acceptor" evidence="14">
    <location>
        <position position="408"/>
    </location>
</feature>
<dbReference type="Gene3D" id="3.90.1330.10">
    <property type="entry name" value="Alpha-glucuronidase, C-terminal domain"/>
    <property type="match status" value="1"/>
</dbReference>
<keyword evidence="7" id="KW-0325">Glycoprotein</keyword>
<evidence type="ECO:0000256" key="15">
    <source>
        <dbReference type="RuleBase" id="RU361198"/>
    </source>
</evidence>
<dbReference type="InterPro" id="IPR017853">
    <property type="entry name" value="GH"/>
</dbReference>
<dbReference type="SUPFAM" id="SSF51445">
    <property type="entry name" value="(Trans)glycosidases"/>
    <property type="match status" value="1"/>
</dbReference>
<keyword evidence="21" id="KW-1185">Reference proteome</keyword>
<dbReference type="Gene3D" id="3.20.20.80">
    <property type="entry name" value="Glycosidases"/>
    <property type="match status" value="1"/>
</dbReference>
<evidence type="ECO:0000256" key="3">
    <source>
        <dbReference type="ARBA" id="ARBA00022525"/>
    </source>
</evidence>
<dbReference type="FunFam" id="3.90.1330.10:FF:000001">
    <property type="entry name" value="Xylan alpha-1,2-glucuronidase"/>
    <property type="match status" value="1"/>
</dbReference>
<keyword evidence="6 13" id="KW-0378">Hydrolase</keyword>
<dbReference type="Proteomes" id="UP000654922">
    <property type="component" value="Unassembled WGS sequence"/>
</dbReference>
<feature type="domain" description="Glycosyl hydrolase family 67 C-terminal" evidence="17">
    <location>
        <begin position="470"/>
        <end position="692"/>
    </location>
</feature>
<evidence type="ECO:0000256" key="5">
    <source>
        <dbReference type="ARBA" id="ARBA00022729"/>
    </source>
</evidence>
<evidence type="ECO:0000256" key="8">
    <source>
        <dbReference type="ARBA" id="ARBA00023277"/>
    </source>
</evidence>
<evidence type="ECO:0000259" key="16">
    <source>
        <dbReference type="Pfam" id="PF03648"/>
    </source>
</evidence>
<feature type="active site" description="Proton donor" evidence="14">
    <location>
        <position position="301"/>
    </location>
</feature>
<keyword evidence="3 13" id="KW-0964">Secreted</keyword>
<evidence type="ECO:0000256" key="12">
    <source>
        <dbReference type="ARBA" id="ARBA00048838"/>
    </source>
</evidence>
<dbReference type="Pfam" id="PF07488">
    <property type="entry name" value="Glyco_hydro_67M"/>
    <property type="match status" value="1"/>
</dbReference>
<accession>A0A8H6PM71</accession>
<comment type="catalytic activity">
    <reaction evidence="12 13 15">
        <text>an alpha-D-glucuronoside + H2O = D-glucuronate + an alcohol</text>
        <dbReference type="Rhea" id="RHEA:20005"/>
        <dbReference type="ChEBI" id="CHEBI:15377"/>
        <dbReference type="ChEBI" id="CHEBI:30879"/>
        <dbReference type="ChEBI" id="CHEBI:58720"/>
        <dbReference type="ChEBI" id="CHEBI:58899"/>
        <dbReference type="EC" id="3.2.1.139"/>
    </reaction>
</comment>
<dbReference type="GO" id="GO:0046559">
    <property type="term" value="F:alpha-glucuronidase activity"/>
    <property type="evidence" value="ECO:0007669"/>
    <property type="project" value="UniProtKB-EC"/>
</dbReference>
<gene>
    <name evidence="15" type="primary">aguA</name>
    <name evidence="19" type="ORF">CNMCM5623_001443</name>
    <name evidence="20" type="ORF">CNMCM7691_003679</name>
</gene>
<feature type="active site" description="Proton acceptor" evidence="14">
    <location>
        <position position="380"/>
    </location>
</feature>
<dbReference type="GO" id="GO:0045493">
    <property type="term" value="P:xylan catabolic process"/>
    <property type="evidence" value="ECO:0007669"/>
    <property type="project" value="UniProtKB-KW"/>
</dbReference>
<evidence type="ECO:0000256" key="9">
    <source>
        <dbReference type="ARBA" id="ARBA00023295"/>
    </source>
</evidence>
<evidence type="ECO:0000256" key="14">
    <source>
        <dbReference type="PIRSR" id="PIRSR029900-1"/>
    </source>
</evidence>
<evidence type="ECO:0000313" key="21">
    <source>
        <dbReference type="Proteomes" id="UP000641853"/>
    </source>
</evidence>
<dbReference type="PIRSF" id="PIRSF029900">
    <property type="entry name" value="Alpha-glucuronds"/>
    <property type="match status" value="1"/>
</dbReference>
<keyword evidence="8 15" id="KW-0119">Carbohydrate metabolism</keyword>
<dbReference type="InterPro" id="IPR029018">
    <property type="entry name" value="Hex-like_dom2"/>
</dbReference>
<evidence type="ECO:0000256" key="7">
    <source>
        <dbReference type="ARBA" id="ARBA00023180"/>
    </source>
</evidence>
<keyword evidence="9 13" id="KW-0326">Glycosidase</keyword>
<comment type="subcellular location">
    <subcellularLocation>
        <location evidence="1 13 15">Secreted</location>
    </subcellularLocation>
</comment>
<protein>
    <recommendedName>
        <fullName evidence="13 15">Alpha-glucuronidase</fullName>
        <ecNumber evidence="13 15">3.2.1.139</ecNumber>
    </recommendedName>
</protein>
<dbReference type="CDD" id="cd02795">
    <property type="entry name" value="CBM6-CBM35-CBM36_like"/>
    <property type="match status" value="1"/>
</dbReference>
<evidence type="ECO:0000256" key="4">
    <source>
        <dbReference type="ARBA" id="ARBA00022651"/>
    </source>
</evidence>
<evidence type="ECO:0000313" key="22">
    <source>
        <dbReference type="Proteomes" id="UP000654922"/>
    </source>
</evidence>
<keyword evidence="5 13" id="KW-0732">Signal</keyword>
<keyword evidence="4 13" id="KW-0858">Xylan degradation</keyword>
<keyword evidence="10 15" id="KW-0624">Polysaccharide degradation</keyword>
<organism evidence="19 22">
    <name type="scientific">Aspergillus felis</name>
    <dbReference type="NCBI Taxonomy" id="1287682"/>
    <lineage>
        <taxon>Eukaryota</taxon>
        <taxon>Fungi</taxon>
        <taxon>Dikarya</taxon>
        <taxon>Ascomycota</taxon>
        <taxon>Pezizomycotina</taxon>
        <taxon>Eurotiomycetes</taxon>
        <taxon>Eurotiomycetidae</taxon>
        <taxon>Eurotiales</taxon>
        <taxon>Aspergillaceae</taxon>
        <taxon>Aspergillus</taxon>
        <taxon>Aspergillus subgen. Fumigati</taxon>
    </lineage>
</organism>
<evidence type="ECO:0000256" key="11">
    <source>
        <dbReference type="ARBA" id="ARBA00024828"/>
    </source>
</evidence>
<dbReference type="InterPro" id="IPR011100">
    <property type="entry name" value="Glyco_hydro_67_cat"/>
</dbReference>
<evidence type="ECO:0000259" key="17">
    <source>
        <dbReference type="Pfam" id="PF07477"/>
    </source>
</evidence>
<dbReference type="FunFam" id="3.20.20.80:FF:000096">
    <property type="entry name" value="Xylan alpha-1,2-glucuronidase"/>
    <property type="match status" value="1"/>
</dbReference>
<evidence type="ECO:0000259" key="18">
    <source>
        <dbReference type="Pfam" id="PF07488"/>
    </source>
</evidence>
<dbReference type="Pfam" id="PF07477">
    <property type="entry name" value="Glyco_hydro_67C"/>
    <property type="match status" value="1"/>
</dbReference>
<dbReference type="PANTHER" id="PTHR39207:SF1">
    <property type="entry name" value="ALPHA-GLUCURONIDASE A"/>
    <property type="match status" value="1"/>
</dbReference>
<proteinExistence type="inferred from homology"/>
<dbReference type="AlphaFoldDB" id="A0A8H6PM71"/>
<reference evidence="19" key="1">
    <citation type="submission" date="2020-06" db="EMBL/GenBank/DDBJ databases">
        <title>Draft genome sequences of strains closely related to Aspergillus parafelis and Aspergillus hiratsukae.</title>
        <authorList>
            <person name="Dos Santos R.A.C."/>
            <person name="Rivero-Menendez O."/>
            <person name="Steenwyk J.L."/>
            <person name="Mead M.E."/>
            <person name="Goldman G.H."/>
            <person name="Alastruey-Izquierdo A."/>
            <person name="Rokas A."/>
        </authorList>
    </citation>
    <scope>NUCLEOTIDE SEQUENCE</scope>
    <source>
        <strain evidence="19">CNM-CM5623</strain>
        <strain evidence="20">CNM-CM7691</strain>
    </source>
</reference>
<dbReference type="GO" id="GO:0005576">
    <property type="term" value="C:extracellular region"/>
    <property type="evidence" value="ECO:0007669"/>
    <property type="project" value="UniProtKB-SubCell"/>
</dbReference>
<dbReference type="EMBL" id="JACBAE010001393">
    <property type="protein sequence ID" value="KAF7157320.1"/>
    <property type="molecule type" value="Genomic_DNA"/>
</dbReference>
<dbReference type="InterPro" id="IPR011099">
    <property type="entry name" value="Glyco_hydro_67_C"/>
</dbReference>
<feature type="domain" description="Alpha glucuronidase N-terminal" evidence="16">
    <location>
        <begin position="25"/>
        <end position="141"/>
    </location>
</feature>